<organism evidence="1 2">
    <name type="scientific">Actinoplanes sandaracinus</name>
    <dbReference type="NCBI Taxonomy" id="3045177"/>
    <lineage>
        <taxon>Bacteria</taxon>
        <taxon>Bacillati</taxon>
        <taxon>Actinomycetota</taxon>
        <taxon>Actinomycetes</taxon>
        <taxon>Micromonosporales</taxon>
        <taxon>Micromonosporaceae</taxon>
        <taxon>Actinoplanes</taxon>
    </lineage>
</organism>
<dbReference type="Proteomes" id="UP001241758">
    <property type="component" value="Unassembled WGS sequence"/>
</dbReference>
<sequence>MSLLDVSPSRRHRILWSAITAVTAFSVGFGEPASAVNSGASAEVEVYCRSCEVQGAGPMTDTGTVGVMLEDPSGKVERGWYDSKNGSDQVLAVALAAMTFRKPVDVLLSGDRARSQIIRIVLMKPNP</sequence>
<proteinExistence type="predicted"/>
<evidence type="ECO:0000313" key="1">
    <source>
        <dbReference type="EMBL" id="MDI6103963.1"/>
    </source>
</evidence>
<protein>
    <submittedName>
        <fullName evidence="1">Uncharacterized protein</fullName>
    </submittedName>
</protein>
<gene>
    <name evidence="1" type="ORF">QLQ12_35645</name>
</gene>
<accession>A0ABT6WW40</accession>
<name>A0ABT6WW40_9ACTN</name>
<dbReference type="EMBL" id="JASCTH010000029">
    <property type="protein sequence ID" value="MDI6103963.1"/>
    <property type="molecule type" value="Genomic_DNA"/>
</dbReference>
<reference evidence="1 2" key="1">
    <citation type="submission" date="2023-05" db="EMBL/GenBank/DDBJ databases">
        <title>Actinoplanes sp. NEAU-A12 genome sequencing.</title>
        <authorList>
            <person name="Wang Z.-S."/>
        </authorList>
    </citation>
    <scope>NUCLEOTIDE SEQUENCE [LARGE SCALE GENOMIC DNA]</scope>
    <source>
        <strain evidence="1 2">NEAU-A12</strain>
    </source>
</reference>
<dbReference type="RefSeq" id="WP_282765214.1">
    <property type="nucleotide sequence ID" value="NZ_JASCTH010000029.1"/>
</dbReference>
<keyword evidence="2" id="KW-1185">Reference proteome</keyword>
<evidence type="ECO:0000313" key="2">
    <source>
        <dbReference type="Proteomes" id="UP001241758"/>
    </source>
</evidence>
<comment type="caution">
    <text evidence="1">The sequence shown here is derived from an EMBL/GenBank/DDBJ whole genome shotgun (WGS) entry which is preliminary data.</text>
</comment>